<dbReference type="Gene3D" id="3.30.710.10">
    <property type="entry name" value="Potassium Channel Kv1.1, Chain A"/>
    <property type="match status" value="1"/>
</dbReference>
<dbReference type="InterPro" id="IPR000210">
    <property type="entry name" value="BTB/POZ_dom"/>
</dbReference>
<protein>
    <recommendedName>
        <fullName evidence="1">BTB domain-containing protein</fullName>
    </recommendedName>
</protein>
<keyword evidence="3" id="KW-1185">Reference proteome</keyword>
<evidence type="ECO:0000313" key="2">
    <source>
        <dbReference type="EMBL" id="KAJ7648053.1"/>
    </source>
</evidence>
<dbReference type="Proteomes" id="UP001221142">
    <property type="component" value="Unassembled WGS sequence"/>
</dbReference>
<accession>A0AAD7CGV6</accession>
<evidence type="ECO:0000259" key="1">
    <source>
        <dbReference type="PROSITE" id="PS50097"/>
    </source>
</evidence>
<feature type="domain" description="BTB" evidence="1">
    <location>
        <begin position="22"/>
        <end position="91"/>
    </location>
</feature>
<organism evidence="2 3">
    <name type="scientific">Roridomyces roridus</name>
    <dbReference type="NCBI Taxonomy" id="1738132"/>
    <lineage>
        <taxon>Eukaryota</taxon>
        <taxon>Fungi</taxon>
        <taxon>Dikarya</taxon>
        <taxon>Basidiomycota</taxon>
        <taxon>Agaricomycotina</taxon>
        <taxon>Agaricomycetes</taxon>
        <taxon>Agaricomycetidae</taxon>
        <taxon>Agaricales</taxon>
        <taxon>Marasmiineae</taxon>
        <taxon>Mycenaceae</taxon>
        <taxon>Roridomyces</taxon>
    </lineage>
</organism>
<reference evidence="2" key="1">
    <citation type="submission" date="2023-03" db="EMBL/GenBank/DDBJ databases">
        <title>Massive genome expansion in bonnet fungi (Mycena s.s.) driven by repeated elements and novel gene families across ecological guilds.</title>
        <authorList>
            <consortium name="Lawrence Berkeley National Laboratory"/>
            <person name="Harder C.B."/>
            <person name="Miyauchi S."/>
            <person name="Viragh M."/>
            <person name="Kuo A."/>
            <person name="Thoen E."/>
            <person name="Andreopoulos B."/>
            <person name="Lu D."/>
            <person name="Skrede I."/>
            <person name="Drula E."/>
            <person name="Henrissat B."/>
            <person name="Morin E."/>
            <person name="Kohler A."/>
            <person name="Barry K."/>
            <person name="LaButti K."/>
            <person name="Morin E."/>
            <person name="Salamov A."/>
            <person name="Lipzen A."/>
            <person name="Mereny Z."/>
            <person name="Hegedus B."/>
            <person name="Baldrian P."/>
            <person name="Stursova M."/>
            <person name="Weitz H."/>
            <person name="Taylor A."/>
            <person name="Grigoriev I.V."/>
            <person name="Nagy L.G."/>
            <person name="Martin F."/>
            <person name="Kauserud H."/>
        </authorList>
    </citation>
    <scope>NUCLEOTIDE SEQUENCE</scope>
    <source>
        <strain evidence="2">9284</strain>
    </source>
</reference>
<dbReference type="Pfam" id="PF00651">
    <property type="entry name" value="BTB"/>
    <property type="match status" value="1"/>
</dbReference>
<evidence type="ECO:0000313" key="3">
    <source>
        <dbReference type="Proteomes" id="UP001221142"/>
    </source>
</evidence>
<sequence length="311" mass="34484">MSDLDTAARPFAPTAPFDDSSADVILRSSDAVNFHVYRVILSVASPFFKQMFMLPQPSSEPDIPIIDVSESALVLNSALRFWYPGAEPATEETVDVLRETLEVLILKYDMQFLVPAAKKCLRGRLDRDAIAVFAIACRLRWKDMAVDAAQATLKLPIRAFESPQLDQLDCIGAKDYHSLLYYHAECGKAATAATSSLEWYHFIRVGSPGGDCNTSPDICPYADGGEWKFAQSETRQVMKWFADHLAELTTIIGRTPGAKLDSPELLLKVHQGSQICPDCRKSGLARVVKFSAVLEAHIQKKLDSIKLNLDF</sequence>
<dbReference type="InterPro" id="IPR011333">
    <property type="entry name" value="SKP1/BTB/POZ_sf"/>
</dbReference>
<dbReference type="SMART" id="SM00225">
    <property type="entry name" value="BTB"/>
    <property type="match status" value="1"/>
</dbReference>
<dbReference type="SUPFAM" id="SSF54695">
    <property type="entry name" value="POZ domain"/>
    <property type="match status" value="1"/>
</dbReference>
<proteinExistence type="predicted"/>
<name>A0AAD7CGV6_9AGAR</name>
<dbReference type="EMBL" id="JARKIF010000002">
    <property type="protein sequence ID" value="KAJ7648053.1"/>
    <property type="molecule type" value="Genomic_DNA"/>
</dbReference>
<comment type="caution">
    <text evidence="2">The sequence shown here is derived from an EMBL/GenBank/DDBJ whole genome shotgun (WGS) entry which is preliminary data.</text>
</comment>
<dbReference type="AlphaFoldDB" id="A0AAD7CGV6"/>
<dbReference type="PROSITE" id="PS50097">
    <property type="entry name" value="BTB"/>
    <property type="match status" value="1"/>
</dbReference>
<gene>
    <name evidence="2" type="ORF">FB45DRAFT_895123</name>
</gene>